<reference evidence="1" key="1">
    <citation type="submission" date="2018-05" db="EMBL/GenBank/DDBJ databases">
        <title>Draft genome of Mucuna pruriens seed.</title>
        <authorList>
            <person name="Nnadi N.E."/>
            <person name="Vos R."/>
            <person name="Hasami M.H."/>
            <person name="Devisetty U.K."/>
            <person name="Aguiy J.C."/>
        </authorList>
    </citation>
    <scope>NUCLEOTIDE SEQUENCE [LARGE SCALE GENOMIC DNA]</scope>
    <source>
        <strain evidence="1">JCA_2017</strain>
    </source>
</reference>
<sequence>MQWLSANKAKCLEVANLFDIKQAKGENLKGYLTRFNSAMV</sequence>
<dbReference type="AlphaFoldDB" id="A0A371GWC1"/>
<evidence type="ECO:0000313" key="2">
    <source>
        <dbReference type="Proteomes" id="UP000257109"/>
    </source>
</evidence>
<evidence type="ECO:0000313" key="1">
    <source>
        <dbReference type="EMBL" id="RDX94847.1"/>
    </source>
</evidence>
<dbReference type="Proteomes" id="UP000257109">
    <property type="component" value="Unassembled WGS sequence"/>
</dbReference>
<keyword evidence="2" id="KW-1185">Reference proteome</keyword>
<feature type="non-terminal residue" evidence="1">
    <location>
        <position position="40"/>
    </location>
</feature>
<proteinExistence type="predicted"/>
<gene>
    <name evidence="1" type="ORF">CR513_22739</name>
</gene>
<dbReference type="OrthoDB" id="1740536at2759"/>
<dbReference type="EMBL" id="QJKJ01004268">
    <property type="protein sequence ID" value="RDX94847.1"/>
    <property type="molecule type" value="Genomic_DNA"/>
</dbReference>
<protein>
    <recommendedName>
        <fullName evidence="3">Retrotransposon gag domain-containing protein</fullName>
    </recommendedName>
</protein>
<accession>A0A371GWC1</accession>
<evidence type="ECO:0008006" key="3">
    <source>
        <dbReference type="Google" id="ProtNLM"/>
    </source>
</evidence>
<name>A0A371GWC1_MUCPR</name>
<comment type="caution">
    <text evidence="1">The sequence shown here is derived from an EMBL/GenBank/DDBJ whole genome shotgun (WGS) entry which is preliminary data.</text>
</comment>
<organism evidence="1 2">
    <name type="scientific">Mucuna pruriens</name>
    <name type="common">Velvet bean</name>
    <name type="synonym">Dolichos pruriens</name>
    <dbReference type="NCBI Taxonomy" id="157652"/>
    <lineage>
        <taxon>Eukaryota</taxon>
        <taxon>Viridiplantae</taxon>
        <taxon>Streptophyta</taxon>
        <taxon>Embryophyta</taxon>
        <taxon>Tracheophyta</taxon>
        <taxon>Spermatophyta</taxon>
        <taxon>Magnoliopsida</taxon>
        <taxon>eudicotyledons</taxon>
        <taxon>Gunneridae</taxon>
        <taxon>Pentapetalae</taxon>
        <taxon>rosids</taxon>
        <taxon>fabids</taxon>
        <taxon>Fabales</taxon>
        <taxon>Fabaceae</taxon>
        <taxon>Papilionoideae</taxon>
        <taxon>50 kb inversion clade</taxon>
        <taxon>NPAAA clade</taxon>
        <taxon>indigoferoid/millettioid clade</taxon>
        <taxon>Phaseoleae</taxon>
        <taxon>Mucuna</taxon>
    </lineage>
</organism>